<dbReference type="OrthoDB" id="6500128at2759"/>
<dbReference type="InterPro" id="IPR010230">
    <property type="entry name" value="FeS-cluster_ATPase_SufC"/>
</dbReference>
<evidence type="ECO:0000313" key="5">
    <source>
        <dbReference type="EnsemblPlants" id="Pp3c17_22300V3.1"/>
    </source>
</evidence>
<dbReference type="InterPro" id="IPR027417">
    <property type="entry name" value="P-loop_NTPase"/>
</dbReference>
<dbReference type="Proteomes" id="UP000006727">
    <property type="component" value="Chromosome 17"/>
</dbReference>
<dbReference type="EnsemblPlants" id="Pp3c17_22300V3.1">
    <property type="protein sequence ID" value="Pp3c17_22300V3.1"/>
    <property type="gene ID" value="Pp3c17_22300"/>
</dbReference>
<sequence>MVSRSSFCQRFAAGVGGLPTSIRNGAARAGDVGRARVPVVAGRVQLREKGVLVCGEEVGSLKTQSRRRWREGSSSSVTVSTNAMSAQLEEEPAAKGEARVILEVQGLRAVVADTRQEILNGVDLVIREGEVHAIMGKNGSGKSTLSKVLVGHPDYEVTGGTAIFKGENLFDKEPEERSHCGLFLSFQSPVEIPGVSNMDFLRMACNARRNARGLEELGPLEFYGFVAEKLTALNMDPRFLDRNVNEGFSGGEKKRNEILQLSVLEADMAILDEIDSGLDIDALRDVANAVVGLKKDNNAILMITHYQRLLDYIMPTYVHIMEAGRIVKTGDMSLAAQLEAGGYNAVQAMKM</sequence>
<proteinExistence type="predicted"/>
<keyword evidence="2" id="KW-0067">ATP-binding</keyword>
<dbReference type="Gramene" id="Pp3c17_22300V3.2">
    <property type="protein sequence ID" value="Pp3c17_22300V3.2"/>
    <property type="gene ID" value="Pp3c17_22300"/>
</dbReference>
<keyword evidence="1" id="KW-0547">Nucleotide-binding</keyword>
<dbReference type="PROSITE" id="PS50893">
    <property type="entry name" value="ABC_TRANSPORTER_2"/>
    <property type="match status" value="1"/>
</dbReference>
<dbReference type="NCBIfam" id="TIGR01978">
    <property type="entry name" value="sufC"/>
    <property type="match status" value="1"/>
</dbReference>
<keyword evidence="6" id="KW-1185">Reference proteome</keyword>
<evidence type="ECO:0000256" key="1">
    <source>
        <dbReference type="ARBA" id="ARBA00022741"/>
    </source>
</evidence>
<dbReference type="SUPFAM" id="SSF52540">
    <property type="entry name" value="P-loop containing nucleoside triphosphate hydrolases"/>
    <property type="match status" value="1"/>
</dbReference>
<dbReference type="HOGENOM" id="CLU_000604_48_0_1"/>
<dbReference type="GO" id="GO:0016226">
    <property type="term" value="P:iron-sulfur cluster assembly"/>
    <property type="evidence" value="ECO:0000318"/>
    <property type="project" value="GO_Central"/>
</dbReference>
<gene>
    <name evidence="5" type="primary">LOC112294036</name>
    <name evidence="4" type="ORF">PHYPA_022481</name>
</gene>
<dbReference type="PaxDb" id="3218-PP1S68_123V6.1"/>
<dbReference type="CDD" id="cd03217">
    <property type="entry name" value="ABC_FeS_Assembly"/>
    <property type="match status" value="1"/>
</dbReference>
<evidence type="ECO:0000256" key="2">
    <source>
        <dbReference type="ARBA" id="ARBA00022840"/>
    </source>
</evidence>
<dbReference type="Pfam" id="PF00005">
    <property type="entry name" value="ABC_tran"/>
    <property type="match status" value="1"/>
</dbReference>
<evidence type="ECO:0000313" key="6">
    <source>
        <dbReference type="Proteomes" id="UP000006727"/>
    </source>
</evidence>
<dbReference type="InterPro" id="IPR003439">
    <property type="entry name" value="ABC_transporter-like_ATP-bd"/>
</dbReference>
<dbReference type="GO" id="GO:1990229">
    <property type="term" value="C:iron-sulfur cluster assembly complex"/>
    <property type="evidence" value="ECO:0000318"/>
    <property type="project" value="GO_Central"/>
</dbReference>
<feature type="domain" description="ABC transporter" evidence="3">
    <location>
        <begin position="102"/>
        <end position="348"/>
    </location>
</feature>
<dbReference type="AlphaFoldDB" id="A9SDL5"/>
<evidence type="ECO:0000313" key="4">
    <source>
        <dbReference type="EMBL" id="PNR36630.1"/>
    </source>
</evidence>
<dbReference type="GO" id="GO:0016887">
    <property type="term" value="F:ATP hydrolysis activity"/>
    <property type="evidence" value="ECO:0000318"/>
    <property type="project" value="GO_Central"/>
</dbReference>
<dbReference type="GO" id="GO:0009507">
    <property type="term" value="C:chloroplast"/>
    <property type="evidence" value="ECO:0000318"/>
    <property type="project" value="GO_Central"/>
</dbReference>
<accession>A9SDL5</accession>
<reference evidence="5" key="3">
    <citation type="submission" date="2020-12" db="UniProtKB">
        <authorList>
            <consortium name="EnsemblPlants"/>
        </authorList>
    </citation>
    <scope>IDENTIFICATION</scope>
</reference>
<dbReference type="GeneID" id="112294036"/>
<evidence type="ECO:0000259" key="3">
    <source>
        <dbReference type="PROSITE" id="PS50893"/>
    </source>
</evidence>
<dbReference type="EnsemblPlants" id="Pp3c17_22300V3.2">
    <property type="protein sequence ID" value="Pp3c17_22300V3.2"/>
    <property type="gene ID" value="Pp3c17_22300"/>
</dbReference>
<dbReference type="InterPro" id="IPR017871">
    <property type="entry name" value="ABC_transporter-like_CS"/>
</dbReference>
<dbReference type="PANTHER" id="PTHR43204:SF1">
    <property type="entry name" value="ABC TRANSPORTER I FAMILY MEMBER 6, CHLOROPLASTIC"/>
    <property type="match status" value="1"/>
</dbReference>
<dbReference type="Gene3D" id="3.40.50.300">
    <property type="entry name" value="P-loop containing nucleotide triphosphate hydrolases"/>
    <property type="match status" value="1"/>
</dbReference>
<protein>
    <recommendedName>
        <fullName evidence="3">ABC transporter domain-containing protein</fullName>
    </recommendedName>
</protein>
<dbReference type="PROSITE" id="PS00211">
    <property type="entry name" value="ABC_TRANSPORTER_1"/>
    <property type="match status" value="1"/>
</dbReference>
<dbReference type="OMA" id="YNARRIK"/>
<dbReference type="PANTHER" id="PTHR43204">
    <property type="entry name" value="ABC TRANSPORTER I FAMILY MEMBER 6, CHLOROPLASTIC"/>
    <property type="match status" value="1"/>
</dbReference>
<dbReference type="eggNOG" id="ENOG502QS88">
    <property type="taxonomic scope" value="Eukaryota"/>
</dbReference>
<name>A9SDL5_PHYPA</name>
<reference evidence="4 6" key="1">
    <citation type="journal article" date="2008" name="Science">
        <title>The Physcomitrella genome reveals evolutionary insights into the conquest of land by plants.</title>
        <authorList>
            <person name="Rensing S."/>
            <person name="Lang D."/>
            <person name="Zimmer A."/>
            <person name="Terry A."/>
            <person name="Salamov A."/>
            <person name="Shapiro H."/>
            <person name="Nishiyama T."/>
            <person name="Perroud P.-F."/>
            <person name="Lindquist E."/>
            <person name="Kamisugi Y."/>
            <person name="Tanahashi T."/>
            <person name="Sakakibara K."/>
            <person name="Fujita T."/>
            <person name="Oishi K."/>
            <person name="Shin-I T."/>
            <person name="Kuroki Y."/>
            <person name="Toyoda A."/>
            <person name="Suzuki Y."/>
            <person name="Hashimoto A."/>
            <person name="Yamaguchi K."/>
            <person name="Sugano A."/>
            <person name="Kohara Y."/>
            <person name="Fujiyama A."/>
            <person name="Anterola A."/>
            <person name="Aoki S."/>
            <person name="Ashton N."/>
            <person name="Barbazuk W.B."/>
            <person name="Barker E."/>
            <person name="Bennetzen J."/>
            <person name="Bezanilla M."/>
            <person name="Blankenship R."/>
            <person name="Cho S.H."/>
            <person name="Dutcher S."/>
            <person name="Estelle M."/>
            <person name="Fawcett J.A."/>
            <person name="Gundlach H."/>
            <person name="Hanada K."/>
            <person name="Heyl A."/>
            <person name="Hicks K.A."/>
            <person name="Hugh J."/>
            <person name="Lohr M."/>
            <person name="Mayer K."/>
            <person name="Melkozernov A."/>
            <person name="Murata T."/>
            <person name="Nelson D."/>
            <person name="Pils B."/>
            <person name="Prigge M."/>
            <person name="Reiss B."/>
            <person name="Renner T."/>
            <person name="Rombauts S."/>
            <person name="Rushton P."/>
            <person name="Sanderfoot A."/>
            <person name="Schween G."/>
            <person name="Shiu S.-H."/>
            <person name="Stueber K."/>
            <person name="Theodoulou F.L."/>
            <person name="Tu H."/>
            <person name="Van de Peer Y."/>
            <person name="Verrier P.J."/>
            <person name="Waters E."/>
            <person name="Wood A."/>
            <person name="Yang L."/>
            <person name="Cove D."/>
            <person name="Cuming A."/>
            <person name="Hasebe M."/>
            <person name="Lucas S."/>
            <person name="Mishler D.B."/>
            <person name="Reski R."/>
            <person name="Grigoriev I."/>
            <person name="Quatrano R.S."/>
            <person name="Boore J.L."/>
        </authorList>
    </citation>
    <scope>NUCLEOTIDE SEQUENCE [LARGE SCALE GENOMIC DNA]</scope>
    <source>
        <strain evidence="5 6">cv. Gransden 2004</strain>
    </source>
</reference>
<reference evidence="4 6" key="2">
    <citation type="journal article" date="2018" name="Plant J.">
        <title>The Physcomitrella patens chromosome-scale assembly reveals moss genome structure and evolution.</title>
        <authorList>
            <person name="Lang D."/>
            <person name="Ullrich K.K."/>
            <person name="Murat F."/>
            <person name="Fuchs J."/>
            <person name="Jenkins J."/>
            <person name="Haas F.B."/>
            <person name="Piednoel M."/>
            <person name="Gundlach H."/>
            <person name="Van Bel M."/>
            <person name="Meyberg R."/>
            <person name="Vives C."/>
            <person name="Morata J."/>
            <person name="Symeonidi A."/>
            <person name="Hiss M."/>
            <person name="Muchero W."/>
            <person name="Kamisugi Y."/>
            <person name="Saleh O."/>
            <person name="Blanc G."/>
            <person name="Decker E.L."/>
            <person name="van Gessel N."/>
            <person name="Grimwood J."/>
            <person name="Hayes R.D."/>
            <person name="Graham S.W."/>
            <person name="Gunter L.E."/>
            <person name="McDaniel S.F."/>
            <person name="Hoernstein S.N.W."/>
            <person name="Larsson A."/>
            <person name="Li F.W."/>
            <person name="Perroud P.F."/>
            <person name="Phillips J."/>
            <person name="Ranjan P."/>
            <person name="Rokshar D.S."/>
            <person name="Rothfels C.J."/>
            <person name="Schneider L."/>
            <person name="Shu S."/>
            <person name="Stevenson D.W."/>
            <person name="Thummler F."/>
            <person name="Tillich M."/>
            <person name="Villarreal Aguilar J.C."/>
            <person name="Widiez T."/>
            <person name="Wong G.K."/>
            <person name="Wymore A."/>
            <person name="Zhang Y."/>
            <person name="Zimmer A.D."/>
            <person name="Quatrano R.S."/>
            <person name="Mayer K.F.X."/>
            <person name="Goodstein D."/>
            <person name="Casacuberta J.M."/>
            <person name="Vandepoele K."/>
            <person name="Reski R."/>
            <person name="Cuming A.C."/>
            <person name="Tuskan G.A."/>
            <person name="Maumus F."/>
            <person name="Salse J."/>
            <person name="Schmutz J."/>
            <person name="Rensing S.A."/>
        </authorList>
    </citation>
    <scope>NUCLEOTIDE SEQUENCE [LARGE SCALE GENOMIC DNA]</scope>
    <source>
        <strain evidence="5 6">cv. Gransden 2004</strain>
    </source>
</reference>
<dbReference type="Gramene" id="Pp3c17_22300V3.1">
    <property type="protein sequence ID" value="Pp3c17_22300V3.1"/>
    <property type="gene ID" value="Pp3c17_22300"/>
</dbReference>
<dbReference type="RefSeq" id="XP_024399895.1">
    <property type="nucleotide sequence ID" value="XM_024544127.2"/>
</dbReference>
<dbReference type="EMBL" id="ABEU02000017">
    <property type="protein sequence ID" value="PNR36630.1"/>
    <property type="molecule type" value="Genomic_DNA"/>
</dbReference>
<dbReference type="STRING" id="3218.A9SDL5"/>
<dbReference type="GO" id="GO:0005524">
    <property type="term" value="F:ATP binding"/>
    <property type="evidence" value="ECO:0007669"/>
    <property type="project" value="UniProtKB-KW"/>
</dbReference>
<organism evidence="4">
    <name type="scientific">Physcomitrium patens</name>
    <name type="common">Spreading-leaved earth moss</name>
    <name type="synonym">Physcomitrella patens</name>
    <dbReference type="NCBI Taxonomy" id="3218"/>
    <lineage>
        <taxon>Eukaryota</taxon>
        <taxon>Viridiplantae</taxon>
        <taxon>Streptophyta</taxon>
        <taxon>Embryophyta</taxon>
        <taxon>Bryophyta</taxon>
        <taxon>Bryophytina</taxon>
        <taxon>Bryopsida</taxon>
        <taxon>Funariidae</taxon>
        <taxon>Funariales</taxon>
        <taxon>Funariaceae</taxon>
        <taxon>Physcomitrium</taxon>
    </lineage>
</organism>